<proteinExistence type="predicted"/>
<sequence>MGISKSVLKKLHSLLLVFLLCRIYISCILYYLRLHCECDLWAQFFVCCISPSISQMDVLYSWCITFAIVLFCACVCGVCV</sequence>
<keyword evidence="1" id="KW-0472">Membrane</keyword>
<dbReference type="AlphaFoldDB" id="A0A6M2E4M8"/>
<organism evidence="2">
    <name type="scientific">Amblyomma tuberculatum</name>
    <dbReference type="NCBI Taxonomy" id="48802"/>
    <lineage>
        <taxon>Eukaryota</taxon>
        <taxon>Metazoa</taxon>
        <taxon>Ecdysozoa</taxon>
        <taxon>Arthropoda</taxon>
        <taxon>Chelicerata</taxon>
        <taxon>Arachnida</taxon>
        <taxon>Acari</taxon>
        <taxon>Parasitiformes</taxon>
        <taxon>Ixodida</taxon>
        <taxon>Ixodoidea</taxon>
        <taxon>Ixodidae</taxon>
        <taxon>Amblyomminae</taxon>
        <taxon>Amblyomma</taxon>
    </lineage>
</organism>
<feature type="transmembrane region" description="Helical" evidence="1">
    <location>
        <begin position="59"/>
        <end position="79"/>
    </location>
</feature>
<reference evidence="2" key="1">
    <citation type="submission" date="2019-12" db="EMBL/GenBank/DDBJ databases">
        <title>The sialotranscriptome of the gopher-tortoise tick, Amblyomma tuberculatum.</title>
        <authorList>
            <person name="Karim S."/>
            <person name="Andersen J."/>
            <person name="Kumar D."/>
            <person name="Adamson S."/>
            <person name="Ennen J."/>
            <person name="Qualis C.P."/>
            <person name="Ribeiro J.M.C."/>
        </authorList>
    </citation>
    <scope>NUCLEOTIDE SEQUENCE</scope>
    <source>
        <strain evidence="2">Removed</strain>
        <tissue evidence="2">Salivary glands</tissue>
    </source>
</reference>
<keyword evidence="1" id="KW-0812">Transmembrane</keyword>
<name>A0A6M2E4M8_9ACAR</name>
<evidence type="ECO:0000256" key="1">
    <source>
        <dbReference type="SAM" id="Phobius"/>
    </source>
</evidence>
<protein>
    <submittedName>
        <fullName evidence="2">Uncharacterized protein</fullName>
    </submittedName>
</protein>
<dbReference type="EMBL" id="GIDH01000094">
    <property type="protein sequence ID" value="NOV52037.1"/>
    <property type="molecule type" value="Transcribed_RNA"/>
</dbReference>
<keyword evidence="1" id="KW-1133">Transmembrane helix</keyword>
<accession>A0A6M2E4M8</accession>
<feature type="transmembrane region" description="Helical" evidence="1">
    <location>
        <begin position="12"/>
        <end position="32"/>
    </location>
</feature>
<evidence type="ECO:0000313" key="2">
    <source>
        <dbReference type="EMBL" id="NOV52037.1"/>
    </source>
</evidence>